<accession>A0A261G877</accession>
<evidence type="ECO:0000313" key="1">
    <source>
        <dbReference type="EMBL" id="OZG67631.1"/>
    </source>
</evidence>
<dbReference type="AlphaFoldDB" id="A0A261G877"/>
<dbReference type="EMBL" id="MWXA01000004">
    <property type="protein sequence ID" value="OZG67631.1"/>
    <property type="molecule type" value="Genomic_DNA"/>
</dbReference>
<sequence>MVAMWVRLRVTSGVEKSKLRVLWQFQSIWLHLPSIWTILPSILNKDTEQLPQKLEIRSIKFPCLVSGLGVVSIPWTNPIP</sequence>
<name>A0A261G877_9BIFI</name>
<organism evidence="1 2">
    <name type="scientific">Bifidobacterium aquikefiri</name>
    <dbReference type="NCBI Taxonomy" id="1653207"/>
    <lineage>
        <taxon>Bacteria</taxon>
        <taxon>Bacillati</taxon>
        <taxon>Actinomycetota</taxon>
        <taxon>Actinomycetes</taxon>
        <taxon>Bifidobacteriales</taxon>
        <taxon>Bifidobacteriaceae</taxon>
        <taxon>Bifidobacterium</taxon>
    </lineage>
</organism>
<gene>
    <name evidence="1" type="ORF">BAQU_0723</name>
</gene>
<keyword evidence="2" id="KW-1185">Reference proteome</keyword>
<comment type="caution">
    <text evidence="1">The sequence shown here is derived from an EMBL/GenBank/DDBJ whole genome shotgun (WGS) entry which is preliminary data.</text>
</comment>
<reference evidence="1 2" key="1">
    <citation type="journal article" date="2017" name="BMC Genomics">
        <title>Comparative genomic and phylogenomic analyses of the Bifidobacteriaceae family.</title>
        <authorList>
            <person name="Lugli G.A."/>
            <person name="Milani C."/>
            <person name="Turroni F."/>
            <person name="Duranti S."/>
            <person name="Mancabelli L."/>
            <person name="Mangifesta M."/>
            <person name="Ferrario C."/>
            <person name="Modesto M."/>
            <person name="Mattarelli P."/>
            <person name="Jiri K."/>
            <person name="van Sinderen D."/>
            <person name="Ventura M."/>
        </authorList>
    </citation>
    <scope>NUCLEOTIDE SEQUENCE [LARGE SCALE GENOMIC DNA]</scope>
    <source>
        <strain evidence="1 2">LMG 28769</strain>
    </source>
</reference>
<proteinExistence type="predicted"/>
<protein>
    <submittedName>
        <fullName evidence="1">Uncharacterized protein</fullName>
    </submittedName>
</protein>
<evidence type="ECO:0000313" key="2">
    <source>
        <dbReference type="Proteomes" id="UP000216451"/>
    </source>
</evidence>
<dbReference type="Proteomes" id="UP000216451">
    <property type="component" value="Unassembled WGS sequence"/>
</dbReference>